<reference evidence="1 2" key="1">
    <citation type="journal article" date="2016" name="Genome Biol. Evol.">
        <title>Gene Family Evolution Reflects Adaptation to Soil Environmental Stressors in the Genome of the Collembolan Orchesella cincta.</title>
        <authorList>
            <person name="Faddeeva-Vakhrusheva A."/>
            <person name="Derks M.F."/>
            <person name="Anvar S.Y."/>
            <person name="Agamennone V."/>
            <person name="Suring W."/>
            <person name="Smit S."/>
            <person name="van Straalen N.M."/>
            <person name="Roelofs D."/>
        </authorList>
    </citation>
    <scope>NUCLEOTIDE SEQUENCE [LARGE SCALE GENOMIC DNA]</scope>
    <source>
        <tissue evidence="1">Mixed pool</tissue>
    </source>
</reference>
<organism evidence="1 2">
    <name type="scientific">Orchesella cincta</name>
    <name type="common">Springtail</name>
    <name type="synonym">Podura cincta</name>
    <dbReference type="NCBI Taxonomy" id="48709"/>
    <lineage>
        <taxon>Eukaryota</taxon>
        <taxon>Metazoa</taxon>
        <taxon>Ecdysozoa</taxon>
        <taxon>Arthropoda</taxon>
        <taxon>Hexapoda</taxon>
        <taxon>Collembola</taxon>
        <taxon>Entomobryomorpha</taxon>
        <taxon>Entomobryoidea</taxon>
        <taxon>Orchesellidae</taxon>
        <taxon>Orchesellinae</taxon>
        <taxon>Orchesella</taxon>
    </lineage>
</organism>
<dbReference type="AlphaFoldDB" id="A0A1D2N5P4"/>
<name>A0A1D2N5P4_ORCCI</name>
<feature type="non-terminal residue" evidence="1">
    <location>
        <position position="63"/>
    </location>
</feature>
<evidence type="ECO:0000313" key="1">
    <source>
        <dbReference type="EMBL" id="ODN00600.1"/>
    </source>
</evidence>
<comment type="caution">
    <text evidence="1">The sequence shown here is derived from an EMBL/GenBank/DDBJ whole genome shotgun (WGS) entry which is preliminary data.</text>
</comment>
<keyword evidence="2" id="KW-1185">Reference proteome</keyword>
<proteinExistence type="predicted"/>
<dbReference type="EMBL" id="LJIJ01000197">
    <property type="protein sequence ID" value="ODN00600.1"/>
    <property type="molecule type" value="Genomic_DNA"/>
</dbReference>
<accession>A0A1D2N5P4</accession>
<evidence type="ECO:0000313" key="2">
    <source>
        <dbReference type="Proteomes" id="UP000094527"/>
    </source>
</evidence>
<feature type="non-terminal residue" evidence="1">
    <location>
        <position position="1"/>
    </location>
</feature>
<dbReference type="Proteomes" id="UP000094527">
    <property type="component" value="Unassembled WGS sequence"/>
</dbReference>
<sequence>TLDILLLLREVKRKPNNLKSLPSAVKLVQRSNATVTRVASFHATRAAHKVVQRWLDTRPESPD</sequence>
<gene>
    <name evidence="1" type="ORF">Ocin01_06079</name>
</gene>
<protein>
    <submittedName>
        <fullName evidence="1">Uncharacterized protein</fullName>
    </submittedName>
</protein>